<feature type="modified residue" description="4-aspartylphosphate" evidence="17">
    <location>
        <position position="1042"/>
    </location>
</feature>
<dbReference type="Pfam" id="PF25487">
    <property type="entry name" value="ETR1_N"/>
    <property type="match status" value="1"/>
</dbReference>
<dbReference type="InterPro" id="IPR000014">
    <property type="entry name" value="PAS"/>
</dbReference>
<dbReference type="CDD" id="cd16922">
    <property type="entry name" value="HATPase_EvgS-ArcB-TorS-like"/>
    <property type="match status" value="1"/>
</dbReference>
<dbReference type="PROSITE" id="PS50110">
    <property type="entry name" value="RESPONSE_REGULATORY"/>
    <property type="match status" value="2"/>
</dbReference>
<dbReference type="Pfam" id="PF02518">
    <property type="entry name" value="HATPase_c"/>
    <property type="match status" value="1"/>
</dbReference>
<dbReference type="PANTHER" id="PTHR45339:SF1">
    <property type="entry name" value="HYBRID SIGNAL TRANSDUCTION HISTIDINE KINASE J"/>
    <property type="match status" value="1"/>
</dbReference>
<evidence type="ECO:0000256" key="10">
    <source>
        <dbReference type="ARBA" id="ARBA00022840"/>
    </source>
</evidence>
<keyword evidence="6 25" id="KW-0808">Transferase</keyword>
<dbReference type="PROSITE" id="PS50112">
    <property type="entry name" value="PAS"/>
    <property type="match status" value="3"/>
</dbReference>
<dbReference type="Gene3D" id="3.30.450.20">
    <property type="entry name" value="PAS domain"/>
    <property type="match status" value="3"/>
</dbReference>
<feature type="domain" description="PAS" evidence="22">
    <location>
        <begin position="337"/>
        <end position="407"/>
    </location>
</feature>
<dbReference type="CDD" id="cd00082">
    <property type="entry name" value="HisKA"/>
    <property type="match status" value="1"/>
</dbReference>
<evidence type="ECO:0000256" key="8">
    <source>
        <dbReference type="ARBA" id="ARBA00022741"/>
    </source>
</evidence>
<dbReference type="InterPro" id="IPR003661">
    <property type="entry name" value="HisK_dim/P_dom"/>
</dbReference>
<reference evidence="25 26" key="1">
    <citation type="submission" date="2019-08" db="EMBL/GenBank/DDBJ databases">
        <title>Deep-cultivation of Planctomycetes and their phenomic and genomic characterization uncovers novel biology.</title>
        <authorList>
            <person name="Wiegand S."/>
            <person name="Jogler M."/>
            <person name="Boedeker C."/>
            <person name="Pinto D."/>
            <person name="Vollmers J."/>
            <person name="Rivas-Marin E."/>
            <person name="Kohn T."/>
            <person name="Peeters S.H."/>
            <person name="Heuer A."/>
            <person name="Rast P."/>
            <person name="Oberbeckmann S."/>
            <person name="Bunk B."/>
            <person name="Jeske O."/>
            <person name="Meyerdierks A."/>
            <person name="Storesund J.E."/>
            <person name="Kallscheuer N."/>
            <person name="Luecker S."/>
            <person name="Lage O.M."/>
            <person name="Pohl T."/>
            <person name="Merkel B.J."/>
            <person name="Hornburger P."/>
            <person name="Mueller R.-W."/>
            <person name="Bruemmer F."/>
            <person name="Labrenz M."/>
            <person name="Spormann A.M."/>
            <person name="Op den Camp H."/>
            <person name="Overmann J."/>
            <person name="Amann R."/>
            <person name="Jetten M.S.M."/>
            <person name="Mascher T."/>
            <person name="Medema M.H."/>
            <person name="Devos D.P."/>
            <person name="Kaster A.-K."/>
            <person name="Ovreas L."/>
            <person name="Rohde M."/>
            <person name="Galperin M.Y."/>
            <person name="Jogler C."/>
        </authorList>
    </citation>
    <scope>NUCLEOTIDE SEQUENCE [LARGE SCALE GENOMIC DNA]</scope>
    <source>
        <strain evidence="25 26">UC8</strain>
    </source>
</reference>
<evidence type="ECO:0000256" key="11">
    <source>
        <dbReference type="ARBA" id="ARBA00022989"/>
    </source>
</evidence>
<dbReference type="InterPro" id="IPR036641">
    <property type="entry name" value="HPT_dom_sf"/>
</dbReference>
<evidence type="ECO:0000256" key="5">
    <source>
        <dbReference type="ARBA" id="ARBA00022553"/>
    </source>
</evidence>
<dbReference type="InterPro" id="IPR036097">
    <property type="entry name" value="HisK_dim/P_sf"/>
</dbReference>
<dbReference type="SUPFAM" id="SSF55874">
    <property type="entry name" value="ATPase domain of HSP90 chaperone/DNA topoisomerase II/histidine kinase"/>
    <property type="match status" value="1"/>
</dbReference>
<dbReference type="InterPro" id="IPR005467">
    <property type="entry name" value="His_kinase_dom"/>
</dbReference>
<dbReference type="GO" id="GO:0005524">
    <property type="term" value="F:ATP binding"/>
    <property type="evidence" value="ECO:0007669"/>
    <property type="project" value="UniProtKB-KW"/>
</dbReference>
<organism evidence="25 26">
    <name type="scientific">Roseimaritima ulvae</name>
    <dbReference type="NCBI Taxonomy" id="980254"/>
    <lineage>
        <taxon>Bacteria</taxon>
        <taxon>Pseudomonadati</taxon>
        <taxon>Planctomycetota</taxon>
        <taxon>Planctomycetia</taxon>
        <taxon>Pirellulales</taxon>
        <taxon>Pirellulaceae</taxon>
        <taxon>Roseimaritima</taxon>
    </lineage>
</organism>
<feature type="compositionally biased region" description="Basic and acidic residues" evidence="18">
    <location>
        <begin position="1160"/>
        <end position="1172"/>
    </location>
</feature>
<keyword evidence="5 17" id="KW-0597">Phosphoprotein</keyword>
<evidence type="ECO:0000256" key="2">
    <source>
        <dbReference type="ARBA" id="ARBA00004651"/>
    </source>
</evidence>
<protein>
    <recommendedName>
        <fullName evidence="15">Sensory/regulatory protein RpfC</fullName>
        <ecNumber evidence="3">2.7.13.3</ecNumber>
    </recommendedName>
</protein>
<dbReference type="PRINTS" id="PR00344">
    <property type="entry name" value="BCTRLSENSOR"/>
</dbReference>
<dbReference type="SUPFAM" id="SSF55785">
    <property type="entry name" value="PYP-like sensor domain (PAS domain)"/>
    <property type="match status" value="3"/>
</dbReference>
<comment type="catalytic activity">
    <reaction evidence="1">
        <text>ATP + protein L-histidine = ADP + protein N-phospho-L-histidine.</text>
        <dbReference type="EC" id="2.7.13.3"/>
    </reaction>
</comment>
<evidence type="ECO:0000256" key="9">
    <source>
        <dbReference type="ARBA" id="ARBA00022777"/>
    </source>
</evidence>
<evidence type="ECO:0000256" key="14">
    <source>
        <dbReference type="ARBA" id="ARBA00064003"/>
    </source>
</evidence>
<evidence type="ECO:0000256" key="7">
    <source>
        <dbReference type="ARBA" id="ARBA00022692"/>
    </source>
</evidence>
<dbReference type="Gene3D" id="3.40.50.2300">
    <property type="match status" value="2"/>
</dbReference>
<feature type="domain" description="Response regulatory" evidence="21">
    <location>
        <begin position="846"/>
        <end position="964"/>
    </location>
</feature>
<dbReference type="InterPro" id="IPR001789">
    <property type="entry name" value="Sig_transdc_resp-reg_receiver"/>
</dbReference>
<proteinExistence type="predicted"/>
<evidence type="ECO:0000259" key="22">
    <source>
        <dbReference type="PROSITE" id="PS50112"/>
    </source>
</evidence>
<dbReference type="Pfam" id="PF13426">
    <property type="entry name" value="PAS_9"/>
    <property type="match status" value="1"/>
</dbReference>
<evidence type="ECO:0000259" key="20">
    <source>
        <dbReference type="PROSITE" id="PS50109"/>
    </source>
</evidence>
<feature type="domain" description="PAS" evidence="22">
    <location>
        <begin position="210"/>
        <end position="281"/>
    </location>
</feature>
<dbReference type="InterPro" id="IPR000700">
    <property type="entry name" value="PAS-assoc_C"/>
</dbReference>
<keyword evidence="9 25" id="KW-0418">Kinase</keyword>
<keyword evidence="10" id="KW-0067">ATP-binding</keyword>
<dbReference type="CDD" id="cd00130">
    <property type="entry name" value="PAS"/>
    <property type="match status" value="3"/>
</dbReference>
<feature type="domain" description="Histidine kinase" evidence="20">
    <location>
        <begin position="606"/>
        <end position="827"/>
    </location>
</feature>
<evidence type="ECO:0000259" key="24">
    <source>
        <dbReference type="PROSITE" id="PS50894"/>
    </source>
</evidence>
<feature type="transmembrane region" description="Helical" evidence="19">
    <location>
        <begin position="111"/>
        <end position="129"/>
    </location>
</feature>
<dbReference type="SMART" id="SM00091">
    <property type="entry name" value="PAS"/>
    <property type="match status" value="3"/>
</dbReference>
<evidence type="ECO:0000256" key="16">
    <source>
        <dbReference type="PROSITE-ProRule" id="PRU00110"/>
    </source>
</evidence>
<evidence type="ECO:0000256" key="6">
    <source>
        <dbReference type="ARBA" id="ARBA00022679"/>
    </source>
</evidence>
<dbReference type="InterPro" id="IPR035965">
    <property type="entry name" value="PAS-like_dom_sf"/>
</dbReference>
<dbReference type="SUPFAM" id="SSF52172">
    <property type="entry name" value="CheY-like"/>
    <property type="match status" value="2"/>
</dbReference>
<dbReference type="Gene3D" id="3.30.565.10">
    <property type="entry name" value="Histidine kinase-like ATPase, C-terminal domain"/>
    <property type="match status" value="1"/>
</dbReference>
<dbReference type="SMART" id="SM00086">
    <property type="entry name" value="PAC"/>
    <property type="match status" value="3"/>
</dbReference>
<dbReference type="EMBL" id="CP042914">
    <property type="protein sequence ID" value="QEG43462.1"/>
    <property type="molecule type" value="Genomic_DNA"/>
</dbReference>
<feature type="modified residue" description="Phosphohistidine" evidence="16">
    <location>
        <position position="1223"/>
    </location>
</feature>
<dbReference type="FunFam" id="3.30.565.10:FF:000010">
    <property type="entry name" value="Sensor histidine kinase RcsC"/>
    <property type="match status" value="1"/>
</dbReference>
<dbReference type="Gene3D" id="1.20.120.160">
    <property type="entry name" value="HPT domain"/>
    <property type="match status" value="1"/>
</dbReference>
<keyword evidence="11 19" id="KW-1133">Transmembrane helix</keyword>
<keyword evidence="26" id="KW-1185">Reference proteome</keyword>
<name>A0A5B9QZF3_9BACT</name>
<sequence length="1291" mass="143008">MPKARPVNVTPADPSQRRHLRTIAGARRLLGLAAAVGLCLATSLVAVAAPAASIETERLCGQASCPPVSDFAIEDGSTFFAKLLDTEDFPARWYCGNWSADLGWLHILSDLAIFGAYFAIPVVIFYFLLNKPDLPFTKAIWLFAAFILSCGIGHLIEAGIFWWPAYRLSGLVKAVTAIVSWATVIAMIRLAPAALKLPSAAMLAKQLQASQDRLNFAIHSADIGIWDWDLKTDKLTFDETVHRIFDIDRDTKVDYSLVIQRIHPDDREQVQQLVADSLKTGCDYDTKYRCIQRDGSVRYVRATGRVTIGNDGKPQHFIGVCFDYTKHQRLDEAIVESERNFRSTFENVAQGLAVVGLDGRWLRVNQGLCDIVEYSEAELLDSCLQAITHVDDLERCQQNMANLLSGACESFTTEKRCIRKDGSVTWTNLTASLVRDAQGQAKQFIVVIEDIQSRKDADLELRKQRAQFESFLKSDIVGIAICRSDGTVEQANDEILRILGFSRTELEQENLNLRELTPPEYKALDAQNYQDITRDGSVKPFEKEFYRSDRSRIPVVKGITQIEGQDDHFLCFVLDASSQKETETQLIAAKQIAEQSNQAKSEFLAVMSHELRTPLNGVLGMTELLADTPLNSRQQRYLDACQSSGKCLLTLIDDILDFSKIEAGRLELDEHPFALLELLESVLSSMQLRADEKDIELLYQLEHSSNLQLQGDSHRLRQVLMNLLANALKFTEQGEVCLRATPDRLTKTQATIRFTVSDTGIGIPQDRLHRLFQSFSQVDSSTTRKYGGSGLGLSISKGIVDAMGGSMGVESESGVGSQFWFTVTFQRTDQTEPGRKLLADKLDDLNVLVVEHDDALRRTLVSMLQGWKIRCVAQADSYAVEHVMHHAQRGGRPFDFAIIAHDLPGDDGLQLAQRIRTLPELNNTQLILTMSLDSELSPEHVIFEQCLQTPLSQSRLLQALSPPTGGAPSPSQLPELDEQTIAITQQAKSPELRILLADDHPINQLFAGEILAKADLDFDTANDGREVLEAVRKTVYDVIVMDCQMPDVDGFEATLQIRALEASGQLPGRRAIIALTANAIRGDQERCLAAGMDDYIAKPFHPTELLAAIQRQRLQCDAKSELEHGLVFDEPEAGRGATGKSTGEHESESEPDQQSEQEGQAEKQYEDSTRPIDTRILMERCMGDVAFAENLLQSFASDGPQRLKLIARHTRDNDPQAVGEVAHALKGLAGIMTAGELQELADQVESAGKSGDIDAVRDLLSELTACMDQCIAYVPQATQESRRSHAAGGLV</sequence>
<dbReference type="CDD" id="cd17546">
    <property type="entry name" value="REC_hyHK_CKI1_RcsC-like"/>
    <property type="match status" value="1"/>
</dbReference>
<dbReference type="KEGG" id="rul:UC8_55120"/>
<feature type="transmembrane region" description="Helical" evidence="19">
    <location>
        <begin position="141"/>
        <end position="163"/>
    </location>
</feature>
<dbReference type="EC" id="2.7.13.3" evidence="3"/>
<feature type="domain" description="Response regulatory" evidence="21">
    <location>
        <begin position="993"/>
        <end position="1113"/>
    </location>
</feature>
<dbReference type="Proteomes" id="UP000325286">
    <property type="component" value="Chromosome"/>
</dbReference>
<dbReference type="Gene3D" id="1.10.287.130">
    <property type="match status" value="1"/>
</dbReference>
<feature type="domain" description="HPt" evidence="24">
    <location>
        <begin position="1184"/>
        <end position="1277"/>
    </location>
</feature>
<comment type="subunit">
    <text evidence="14">At low DSF concentrations, interacts with RpfF.</text>
</comment>
<keyword evidence="13 19" id="KW-0472">Membrane</keyword>
<dbReference type="InterPro" id="IPR036890">
    <property type="entry name" value="HATPase_C_sf"/>
</dbReference>
<dbReference type="FunFam" id="1.10.287.130:FF:000002">
    <property type="entry name" value="Two-component osmosensing histidine kinase"/>
    <property type="match status" value="1"/>
</dbReference>
<dbReference type="OrthoDB" id="9815750at2"/>
<evidence type="ECO:0000259" key="23">
    <source>
        <dbReference type="PROSITE" id="PS50113"/>
    </source>
</evidence>
<evidence type="ECO:0000256" key="19">
    <source>
        <dbReference type="SAM" id="Phobius"/>
    </source>
</evidence>
<dbReference type="Pfam" id="PF00072">
    <property type="entry name" value="Response_reg"/>
    <property type="match status" value="1"/>
</dbReference>
<dbReference type="PROSITE" id="PS50894">
    <property type="entry name" value="HPT"/>
    <property type="match status" value="1"/>
</dbReference>
<dbReference type="Pfam" id="PF08447">
    <property type="entry name" value="PAS_3"/>
    <property type="match status" value="2"/>
</dbReference>
<dbReference type="InterPro" id="IPR011006">
    <property type="entry name" value="CheY-like_superfamily"/>
</dbReference>
<evidence type="ECO:0000313" key="25">
    <source>
        <dbReference type="EMBL" id="QEG43462.1"/>
    </source>
</evidence>
<keyword evidence="7 19" id="KW-0812">Transmembrane</keyword>
<dbReference type="InterPro" id="IPR058544">
    <property type="entry name" value="ETR1_N"/>
</dbReference>
<dbReference type="SMART" id="SM00387">
    <property type="entry name" value="HATPase_c"/>
    <property type="match status" value="1"/>
</dbReference>
<evidence type="ECO:0000256" key="1">
    <source>
        <dbReference type="ARBA" id="ARBA00000085"/>
    </source>
</evidence>
<dbReference type="CDD" id="cd00088">
    <property type="entry name" value="HPT"/>
    <property type="match status" value="1"/>
</dbReference>
<evidence type="ECO:0000256" key="12">
    <source>
        <dbReference type="ARBA" id="ARBA00023012"/>
    </source>
</evidence>
<dbReference type="SUPFAM" id="SSF47226">
    <property type="entry name" value="Histidine-containing phosphotransfer domain, HPT domain"/>
    <property type="match status" value="1"/>
</dbReference>
<feature type="domain" description="PAS" evidence="22">
    <location>
        <begin position="464"/>
        <end position="536"/>
    </location>
</feature>
<evidence type="ECO:0000256" key="15">
    <source>
        <dbReference type="ARBA" id="ARBA00068150"/>
    </source>
</evidence>
<dbReference type="PROSITE" id="PS50109">
    <property type="entry name" value="HIS_KIN"/>
    <property type="match status" value="1"/>
</dbReference>
<feature type="domain" description="PAC" evidence="23">
    <location>
        <begin position="411"/>
        <end position="463"/>
    </location>
</feature>
<dbReference type="SUPFAM" id="SSF47384">
    <property type="entry name" value="Homodimeric domain of signal transducing histidine kinase"/>
    <property type="match status" value="1"/>
</dbReference>
<evidence type="ECO:0000256" key="4">
    <source>
        <dbReference type="ARBA" id="ARBA00022475"/>
    </source>
</evidence>
<evidence type="ECO:0000313" key="26">
    <source>
        <dbReference type="Proteomes" id="UP000325286"/>
    </source>
</evidence>
<dbReference type="InterPro" id="IPR003594">
    <property type="entry name" value="HATPase_dom"/>
</dbReference>
<evidence type="ECO:0000256" key="3">
    <source>
        <dbReference type="ARBA" id="ARBA00012438"/>
    </source>
</evidence>
<dbReference type="GO" id="GO:0005886">
    <property type="term" value="C:plasma membrane"/>
    <property type="evidence" value="ECO:0007669"/>
    <property type="project" value="UniProtKB-SubCell"/>
</dbReference>
<comment type="subcellular location">
    <subcellularLocation>
        <location evidence="2">Cell membrane</location>
        <topology evidence="2">Multi-pass membrane protein</topology>
    </subcellularLocation>
</comment>
<dbReference type="NCBIfam" id="TIGR00229">
    <property type="entry name" value="sensory_box"/>
    <property type="match status" value="3"/>
</dbReference>
<evidence type="ECO:0000256" key="18">
    <source>
        <dbReference type="SAM" id="MobiDB-lite"/>
    </source>
</evidence>
<dbReference type="InterPro" id="IPR001610">
    <property type="entry name" value="PAC"/>
</dbReference>
<dbReference type="InterPro" id="IPR004358">
    <property type="entry name" value="Sig_transdc_His_kin-like_C"/>
</dbReference>
<evidence type="ECO:0000256" key="13">
    <source>
        <dbReference type="ARBA" id="ARBA00023136"/>
    </source>
</evidence>
<gene>
    <name evidence="25" type="primary">barA_7</name>
    <name evidence="25" type="ORF">UC8_55120</name>
</gene>
<keyword evidence="8" id="KW-0547">Nucleotide-binding</keyword>
<keyword evidence="4" id="KW-1003">Cell membrane</keyword>
<dbReference type="GO" id="GO:0000155">
    <property type="term" value="F:phosphorelay sensor kinase activity"/>
    <property type="evidence" value="ECO:0007669"/>
    <property type="project" value="InterPro"/>
</dbReference>
<dbReference type="SMART" id="SM00388">
    <property type="entry name" value="HisKA"/>
    <property type="match status" value="1"/>
</dbReference>
<dbReference type="PANTHER" id="PTHR45339">
    <property type="entry name" value="HYBRID SIGNAL TRANSDUCTION HISTIDINE KINASE J"/>
    <property type="match status" value="1"/>
</dbReference>
<dbReference type="Pfam" id="PF01627">
    <property type="entry name" value="Hpt"/>
    <property type="match status" value="1"/>
</dbReference>
<dbReference type="SMART" id="SM00448">
    <property type="entry name" value="REC"/>
    <property type="match status" value="2"/>
</dbReference>
<dbReference type="RefSeq" id="WP_084425861.1">
    <property type="nucleotide sequence ID" value="NZ_LWSJ01000001.1"/>
</dbReference>
<feature type="domain" description="PAC" evidence="23">
    <location>
        <begin position="284"/>
        <end position="336"/>
    </location>
</feature>
<dbReference type="PROSITE" id="PS50113">
    <property type="entry name" value="PAC"/>
    <property type="match status" value="2"/>
</dbReference>
<keyword evidence="12" id="KW-0902">Two-component regulatory system</keyword>
<dbReference type="InterPro" id="IPR008207">
    <property type="entry name" value="Sig_transdc_His_kin_Hpt_dom"/>
</dbReference>
<dbReference type="InterPro" id="IPR013655">
    <property type="entry name" value="PAS_fold_3"/>
</dbReference>
<accession>A0A5B9QZF3</accession>
<dbReference type="Gene3D" id="2.10.70.100">
    <property type="match status" value="1"/>
</dbReference>
<comment type="caution">
    <text evidence="17">Lacks conserved residue(s) required for the propagation of feature annotation.</text>
</comment>
<dbReference type="Pfam" id="PF00512">
    <property type="entry name" value="HisKA"/>
    <property type="match status" value="1"/>
</dbReference>
<evidence type="ECO:0000256" key="17">
    <source>
        <dbReference type="PROSITE-ProRule" id="PRU00169"/>
    </source>
</evidence>
<evidence type="ECO:0000259" key="21">
    <source>
        <dbReference type="PROSITE" id="PS50110"/>
    </source>
</evidence>
<feature type="region of interest" description="Disordered" evidence="18">
    <location>
        <begin position="1125"/>
        <end position="1172"/>
    </location>
</feature>